<proteinExistence type="predicted"/>
<sequence>MADIEHSSPIALPLSRFIKSGWRAVNAGLLILLAFPLSPSLAWEPWGVRAFRRPLAPQLHSSFSQEVLK</sequence>
<dbReference type="AlphaFoldDB" id="A0A6A6TWR3"/>
<accession>A0A6A6TWR3</accession>
<reference evidence="1" key="1">
    <citation type="journal article" date="2020" name="Stud. Mycol.">
        <title>101 Dothideomycetes genomes: a test case for predicting lifestyles and emergence of pathogens.</title>
        <authorList>
            <person name="Haridas S."/>
            <person name="Albert R."/>
            <person name="Binder M."/>
            <person name="Bloem J."/>
            <person name="Labutti K."/>
            <person name="Salamov A."/>
            <person name="Andreopoulos B."/>
            <person name="Baker S."/>
            <person name="Barry K."/>
            <person name="Bills G."/>
            <person name="Bluhm B."/>
            <person name="Cannon C."/>
            <person name="Castanera R."/>
            <person name="Culley D."/>
            <person name="Daum C."/>
            <person name="Ezra D."/>
            <person name="Gonzalez J."/>
            <person name="Henrissat B."/>
            <person name="Kuo A."/>
            <person name="Liang C."/>
            <person name="Lipzen A."/>
            <person name="Lutzoni F."/>
            <person name="Magnuson J."/>
            <person name="Mondo S."/>
            <person name="Nolan M."/>
            <person name="Ohm R."/>
            <person name="Pangilinan J."/>
            <person name="Park H.-J."/>
            <person name="Ramirez L."/>
            <person name="Alfaro M."/>
            <person name="Sun H."/>
            <person name="Tritt A."/>
            <person name="Yoshinaga Y."/>
            <person name="Zwiers L.-H."/>
            <person name="Turgeon B."/>
            <person name="Goodwin S."/>
            <person name="Spatafora J."/>
            <person name="Crous P."/>
            <person name="Grigoriev I."/>
        </authorList>
    </citation>
    <scope>NUCLEOTIDE SEQUENCE</scope>
    <source>
        <strain evidence="1">CBS 122681</strain>
    </source>
</reference>
<evidence type="ECO:0000313" key="2">
    <source>
        <dbReference type="Proteomes" id="UP000799324"/>
    </source>
</evidence>
<name>A0A6A6TWR3_9PLEO</name>
<protein>
    <submittedName>
        <fullName evidence="1">Uncharacterized protein</fullName>
    </submittedName>
</protein>
<evidence type="ECO:0000313" key="1">
    <source>
        <dbReference type="EMBL" id="KAF2663084.1"/>
    </source>
</evidence>
<organism evidence="1 2">
    <name type="scientific">Lophiostoma macrostomum CBS 122681</name>
    <dbReference type="NCBI Taxonomy" id="1314788"/>
    <lineage>
        <taxon>Eukaryota</taxon>
        <taxon>Fungi</taxon>
        <taxon>Dikarya</taxon>
        <taxon>Ascomycota</taxon>
        <taxon>Pezizomycotina</taxon>
        <taxon>Dothideomycetes</taxon>
        <taxon>Pleosporomycetidae</taxon>
        <taxon>Pleosporales</taxon>
        <taxon>Lophiostomataceae</taxon>
        <taxon>Lophiostoma</taxon>
    </lineage>
</organism>
<dbReference type="EMBL" id="MU004288">
    <property type="protein sequence ID" value="KAF2663084.1"/>
    <property type="molecule type" value="Genomic_DNA"/>
</dbReference>
<keyword evidence="2" id="KW-1185">Reference proteome</keyword>
<dbReference type="Proteomes" id="UP000799324">
    <property type="component" value="Unassembled WGS sequence"/>
</dbReference>
<gene>
    <name evidence="1" type="ORF">K491DRAFT_14516</name>
</gene>